<dbReference type="PANTHER" id="PTHR48063">
    <property type="entry name" value="LRR RECEPTOR-LIKE KINASE"/>
    <property type="match status" value="1"/>
</dbReference>
<keyword evidence="6 13" id="KW-0732">Signal</keyword>
<dbReference type="AlphaFoldDB" id="A0ABD1HY28"/>
<organism evidence="16 17">
    <name type="scientific">Salvia divinorum</name>
    <name type="common">Maria pastora</name>
    <name type="synonym">Diviner's sage</name>
    <dbReference type="NCBI Taxonomy" id="28513"/>
    <lineage>
        <taxon>Eukaryota</taxon>
        <taxon>Viridiplantae</taxon>
        <taxon>Streptophyta</taxon>
        <taxon>Embryophyta</taxon>
        <taxon>Tracheophyta</taxon>
        <taxon>Spermatophyta</taxon>
        <taxon>Magnoliopsida</taxon>
        <taxon>eudicotyledons</taxon>
        <taxon>Gunneridae</taxon>
        <taxon>Pentapetalae</taxon>
        <taxon>asterids</taxon>
        <taxon>lamiids</taxon>
        <taxon>Lamiales</taxon>
        <taxon>Lamiaceae</taxon>
        <taxon>Nepetoideae</taxon>
        <taxon>Mentheae</taxon>
        <taxon>Salviinae</taxon>
        <taxon>Salvia</taxon>
        <taxon>Salvia subgen. Calosphace</taxon>
    </lineage>
</organism>
<evidence type="ECO:0000256" key="12">
    <source>
        <dbReference type="SAM" id="Phobius"/>
    </source>
</evidence>
<feature type="domain" description="Disease resistance R13L4/SHOC-2-like LRR" evidence="15">
    <location>
        <begin position="93"/>
        <end position="332"/>
    </location>
</feature>
<keyword evidence="3" id="KW-1003">Cell membrane</keyword>
<keyword evidence="11" id="KW-0325">Glycoprotein</keyword>
<evidence type="ECO:0000256" key="10">
    <source>
        <dbReference type="ARBA" id="ARBA00023170"/>
    </source>
</evidence>
<feature type="transmembrane region" description="Helical" evidence="12">
    <location>
        <begin position="911"/>
        <end position="932"/>
    </location>
</feature>
<proteinExistence type="inferred from homology"/>
<keyword evidence="5 12" id="KW-0812">Transmembrane</keyword>
<dbReference type="InterPro" id="IPR046956">
    <property type="entry name" value="RLP23-like"/>
</dbReference>
<dbReference type="Gene3D" id="3.80.10.10">
    <property type="entry name" value="Ribonuclease Inhibitor"/>
    <property type="match status" value="4"/>
</dbReference>
<dbReference type="FunFam" id="3.80.10.10:FF:000095">
    <property type="entry name" value="LRR receptor-like serine/threonine-protein kinase GSO1"/>
    <property type="match status" value="1"/>
</dbReference>
<feature type="domain" description="Leucine-rich repeat-containing N-terminal plant-type" evidence="14">
    <location>
        <begin position="31"/>
        <end position="67"/>
    </location>
</feature>
<reference evidence="16 17" key="1">
    <citation type="submission" date="2024-06" db="EMBL/GenBank/DDBJ databases">
        <title>A chromosome level genome sequence of Diviner's sage (Salvia divinorum).</title>
        <authorList>
            <person name="Ford S.A."/>
            <person name="Ro D.-K."/>
            <person name="Ness R.W."/>
            <person name="Phillips M.A."/>
        </authorList>
    </citation>
    <scope>NUCLEOTIDE SEQUENCE [LARGE SCALE GENOMIC DNA]</scope>
    <source>
        <strain evidence="16">SAF-2024a</strain>
        <tissue evidence="16">Leaf</tissue>
    </source>
</reference>
<comment type="caution">
    <text evidence="16">The sequence shown here is derived from an EMBL/GenBank/DDBJ whole genome shotgun (WGS) entry which is preliminary data.</text>
</comment>
<dbReference type="FunFam" id="3.80.10.10:FF:000383">
    <property type="entry name" value="Leucine-rich repeat receptor protein kinase EMS1"/>
    <property type="match status" value="1"/>
</dbReference>
<keyword evidence="7" id="KW-0677">Repeat</keyword>
<protein>
    <submittedName>
        <fullName evidence="16">Receptor-like protein EIX1</fullName>
    </submittedName>
</protein>
<dbReference type="Proteomes" id="UP001567538">
    <property type="component" value="Unassembled WGS sequence"/>
</dbReference>
<evidence type="ECO:0000256" key="1">
    <source>
        <dbReference type="ARBA" id="ARBA00004251"/>
    </source>
</evidence>
<keyword evidence="9 12" id="KW-0472">Membrane</keyword>
<dbReference type="SUPFAM" id="SSF52058">
    <property type="entry name" value="L domain-like"/>
    <property type="match status" value="2"/>
</dbReference>
<dbReference type="InterPro" id="IPR032675">
    <property type="entry name" value="LRR_dom_sf"/>
</dbReference>
<name>A0ABD1HY28_SALDI</name>
<evidence type="ECO:0000259" key="15">
    <source>
        <dbReference type="Pfam" id="PF23598"/>
    </source>
</evidence>
<evidence type="ECO:0000256" key="9">
    <source>
        <dbReference type="ARBA" id="ARBA00023136"/>
    </source>
</evidence>
<comment type="subcellular location">
    <subcellularLocation>
        <location evidence="1">Cell membrane</location>
        <topology evidence="1">Single-pass type I membrane protein</topology>
    </subcellularLocation>
</comment>
<keyword evidence="4" id="KW-0433">Leucine-rich repeat</keyword>
<dbReference type="EMBL" id="JBEAFC010000004">
    <property type="protein sequence ID" value="KAL1560900.1"/>
    <property type="molecule type" value="Genomic_DNA"/>
</dbReference>
<evidence type="ECO:0000256" key="2">
    <source>
        <dbReference type="ARBA" id="ARBA00009592"/>
    </source>
</evidence>
<evidence type="ECO:0000256" key="3">
    <source>
        <dbReference type="ARBA" id="ARBA00022475"/>
    </source>
</evidence>
<dbReference type="Pfam" id="PF13855">
    <property type="entry name" value="LRR_8"/>
    <property type="match status" value="1"/>
</dbReference>
<evidence type="ECO:0000256" key="4">
    <source>
        <dbReference type="ARBA" id="ARBA00022614"/>
    </source>
</evidence>
<dbReference type="InterPro" id="IPR055414">
    <property type="entry name" value="LRR_R13L4/SHOC2-like"/>
</dbReference>
<keyword evidence="17" id="KW-1185">Reference proteome</keyword>
<dbReference type="InterPro" id="IPR003591">
    <property type="entry name" value="Leu-rich_rpt_typical-subtyp"/>
</dbReference>
<feature type="signal peptide" evidence="13">
    <location>
        <begin position="1"/>
        <end position="27"/>
    </location>
</feature>
<keyword evidence="10" id="KW-0675">Receptor</keyword>
<dbReference type="FunFam" id="3.80.10.10:FF:001347">
    <property type="entry name" value="LRR receptor-like serine/threonine-protein kinase GSO2"/>
    <property type="match status" value="1"/>
</dbReference>
<dbReference type="Pfam" id="PF08263">
    <property type="entry name" value="LRRNT_2"/>
    <property type="match status" value="1"/>
</dbReference>
<dbReference type="GO" id="GO:0005886">
    <property type="term" value="C:plasma membrane"/>
    <property type="evidence" value="ECO:0007669"/>
    <property type="project" value="UniProtKB-SubCell"/>
</dbReference>
<sequence length="965" mass="107509">MISYKRISIKFILFVALFCVFVPGYDACSERERGALLSFRNGLIDEYGILSSWRSNECYMWYGVECNNTTGHVVALRLNAANYYGGLQGEVGSSLLELHHLNYLDLSWNDFGGNSIPKFIGSMRQLQHLYLTGSNFAGTVPPQIVNLTNLQSLDLSHNDFGGNPIPGFIGSMKQLQHLFLVASNFSGIVPPQLGNLTNLQSLMLSVNSLRVKNLDWLSSLSLLSRLSLSHIDLSHTIWLPQILRLHSLYELRLNSCNISTITLVEPSANSSSTSLSILLLSNNQLTSSSFHWLSNISMFIEHLDLSNNMLQGQIPKFLFNLSRLRVLVLYENDLGGNVDELFGNTSEKGILESLQILDLAQNKLYGSVPDLRAFSTLKEVYFGGNNLTGFIPPSIDQLSELRVLDLSNNLLEGVISESHLIKLNKLKKLDLSFNSLTLHFAPDWSPTFQLDAIFLAGCNVGPSFPKWIQTQRNLTFLDLSRANIADEVPTWLWSVSPSLYGLYLSDNQITGTVPNLSNTSIRDIDLSNNSISGPIPLFRANTIVIQLSENMFSGSVSSICKAHYGQLWNLDLSNNQLAGEVPNCWEKMPNLAFLNLANNGFSGEIPDSLESLHGLLALQLRGNSLSGEFPSTLRHCQKLWLVDVAGNELTGEISTWIGELYNTEFLNLGRNKLHGSIPVEICNLTRIRILDLSKNNLSGNIPDCFNNFTSLAQKNIPTYLVHPSAYLNFAFYNYNLPNVIIIVTYYEFSLIQWKGRESEYRKNLKLLKLIDFSSNRLSGNIPHSFSSMKGLISLNLSSNSFKGNIIPNIGDMEMLECLDLSNNQLSGKIPTSLAQLQYLSVLDLSSNNLSGKIPTSTQLQSFNASAYAENKRLCGPPLAICPEDSLKPSTASPGGNMNEKDGNNLSFMQEVGISMGFGFIFGFWGVVCTFILKKSWRIAFFNWFDDVGDWFYVRIAIFVSKLSRS</sequence>
<feature type="chain" id="PRO_5044750700" evidence="13">
    <location>
        <begin position="28"/>
        <end position="965"/>
    </location>
</feature>
<dbReference type="FunFam" id="3.80.10.10:FF:000111">
    <property type="entry name" value="LRR receptor-like serine/threonine-protein kinase ERECTA"/>
    <property type="match status" value="1"/>
</dbReference>
<evidence type="ECO:0000256" key="13">
    <source>
        <dbReference type="SAM" id="SignalP"/>
    </source>
</evidence>
<dbReference type="SUPFAM" id="SSF52047">
    <property type="entry name" value="RNI-like"/>
    <property type="match status" value="1"/>
</dbReference>
<dbReference type="PROSITE" id="PS51450">
    <property type="entry name" value="LRR"/>
    <property type="match status" value="1"/>
</dbReference>
<evidence type="ECO:0000256" key="8">
    <source>
        <dbReference type="ARBA" id="ARBA00022989"/>
    </source>
</evidence>
<evidence type="ECO:0000256" key="6">
    <source>
        <dbReference type="ARBA" id="ARBA00022729"/>
    </source>
</evidence>
<comment type="similarity">
    <text evidence="2">Belongs to the RLP family.</text>
</comment>
<dbReference type="PANTHER" id="PTHR48063:SF98">
    <property type="entry name" value="LRR RECEPTOR-LIKE SERINE_THREONINE-PROTEIN KINASE FLS2"/>
    <property type="match status" value="1"/>
</dbReference>
<gene>
    <name evidence="16" type="ORF">AAHA92_11059</name>
</gene>
<evidence type="ECO:0000259" key="14">
    <source>
        <dbReference type="Pfam" id="PF08263"/>
    </source>
</evidence>
<evidence type="ECO:0000256" key="11">
    <source>
        <dbReference type="ARBA" id="ARBA00023180"/>
    </source>
</evidence>
<dbReference type="Pfam" id="PF23598">
    <property type="entry name" value="LRR_14"/>
    <property type="match status" value="1"/>
</dbReference>
<dbReference type="GO" id="GO:0006952">
    <property type="term" value="P:defense response"/>
    <property type="evidence" value="ECO:0007669"/>
    <property type="project" value="UniProtKB-ARBA"/>
</dbReference>
<dbReference type="SMART" id="SM00369">
    <property type="entry name" value="LRR_TYP"/>
    <property type="match status" value="10"/>
</dbReference>
<evidence type="ECO:0000313" key="17">
    <source>
        <dbReference type="Proteomes" id="UP001567538"/>
    </source>
</evidence>
<dbReference type="PRINTS" id="PR00019">
    <property type="entry name" value="LEURICHRPT"/>
</dbReference>
<evidence type="ECO:0000313" key="16">
    <source>
        <dbReference type="EMBL" id="KAL1560900.1"/>
    </source>
</evidence>
<dbReference type="Pfam" id="PF00560">
    <property type="entry name" value="LRR_1"/>
    <property type="match status" value="8"/>
</dbReference>
<evidence type="ECO:0000256" key="5">
    <source>
        <dbReference type="ARBA" id="ARBA00022692"/>
    </source>
</evidence>
<dbReference type="InterPro" id="IPR013210">
    <property type="entry name" value="LRR_N_plant-typ"/>
</dbReference>
<dbReference type="GO" id="GO:0051707">
    <property type="term" value="P:response to other organism"/>
    <property type="evidence" value="ECO:0007669"/>
    <property type="project" value="UniProtKB-ARBA"/>
</dbReference>
<evidence type="ECO:0000256" key="7">
    <source>
        <dbReference type="ARBA" id="ARBA00022737"/>
    </source>
</evidence>
<dbReference type="InterPro" id="IPR001611">
    <property type="entry name" value="Leu-rich_rpt"/>
</dbReference>
<keyword evidence="8 12" id="KW-1133">Transmembrane helix</keyword>
<accession>A0ABD1HY28</accession>